<feature type="transmembrane region" description="Helical" evidence="1">
    <location>
        <begin position="276"/>
        <end position="293"/>
    </location>
</feature>
<dbReference type="OrthoDB" id="5464825at2"/>
<gene>
    <name evidence="3" type="ORF">DFR64_2441</name>
</gene>
<evidence type="ECO:0000313" key="3">
    <source>
        <dbReference type="EMBL" id="REG07236.1"/>
    </source>
</evidence>
<sequence>MKSTHRIWTGMVLSLILLLAVPLGTVAAQENGGGFTEPFDDPQLPNWEHSPETIVKDGVLVIGPGNVAIRLGDFSNFTAEFKVRFTGPGLIFFRFHMRDDGDNVVIFDGQRVSLERTATGQSNELAGAEWSGFSGDWDTVKVTAQSGQYEVSVNGQVLLQTQETGEAPGGGSLGFIVDGESSAEFDDLSVAPIMVEGGGQEMAPAPAGDQPAAAATAQPSTQYGIGSLLAQLSGSQASPPEFTTFSVNLLLSVVLAFVLSRVYIYWGSALSNRRRFAANFILITITTTFIILIVRSSVALSLGLVGALSIVRFRAAIKEPEELAYLFFAIGIGIGLGDNQRLITVVAMAVVVAVIGIARLFRGRQSDFNLHLTVTSGNPDKVSLEAVTGTLRKHAAQSRLVRYDEDAKMLEVSYLVEFKNSAEFEAAKNALQALSKGIQITFLDNKGIG</sequence>
<protein>
    <submittedName>
        <fullName evidence="3">Uncharacterized protein DUF1080</fullName>
    </submittedName>
</protein>
<dbReference type="Pfam" id="PF06439">
    <property type="entry name" value="3keto-disac_hyd"/>
    <property type="match status" value="1"/>
</dbReference>
<evidence type="ECO:0000313" key="4">
    <source>
        <dbReference type="Proteomes" id="UP000256388"/>
    </source>
</evidence>
<dbReference type="RefSeq" id="WP_116225707.1">
    <property type="nucleotide sequence ID" value="NZ_AP018437.1"/>
</dbReference>
<dbReference type="AlphaFoldDB" id="A0A347ZW59"/>
<dbReference type="InterPro" id="IPR032531">
    <property type="entry name" value="DUF4956"/>
</dbReference>
<dbReference type="InterPro" id="IPR010496">
    <property type="entry name" value="AL/BT2_dom"/>
</dbReference>
<feature type="transmembrane region" description="Helical" evidence="1">
    <location>
        <begin position="245"/>
        <end position="264"/>
    </location>
</feature>
<accession>A0A347ZW59</accession>
<feature type="transmembrane region" description="Helical" evidence="1">
    <location>
        <begin position="343"/>
        <end position="361"/>
    </location>
</feature>
<dbReference type="Pfam" id="PF16316">
    <property type="entry name" value="DUF4956"/>
    <property type="match status" value="1"/>
</dbReference>
<comment type="caution">
    <text evidence="3">The sequence shown here is derived from an EMBL/GenBank/DDBJ whole genome shotgun (WGS) entry which is preliminary data.</text>
</comment>
<feature type="domain" description="3-keto-alpha-glucoside-1,2-lyase/3-keto-2-hydroxy-glucal hydratase" evidence="2">
    <location>
        <begin position="34"/>
        <end position="188"/>
    </location>
</feature>
<dbReference type="EMBL" id="QUMS01000003">
    <property type="protein sequence ID" value="REG07236.1"/>
    <property type="molecule type" value="Genomic_DNA"/>
</dbReference>
<dbReference type="Proteomes" id="UP000256388">
    <property type="component" value="Unassembled WGS sequence"/>
</dbReference>
<organism evidence="3 4">
    <name type="scientific">Pelolinea submarina</name>
    <dbReference type="NCBI Taxonomy" id="913107"/>
    <lineage>
        <taxon>Bacteria</taxon>
        <taxon>Bacillati</taxon>
        <taxon>Chloroflexota</taxon>
        <taxon>Anaerolineae</taxon>
        <taxon>Anaerolineales</taxon>
        <taxon>Anaerolineaceae</taxon>
        <taxon>Pelolinea</taxon>
    </lineage>
</organism>
<keyword evidence="1" id="KW-0812">Transmembrane</keyword>
<reference evidence="3 4" key="1">
    <citation type="submission" date="2018-08" db="EMBL/GenBank/DDBJ databases">
        <title>Genomic Encyclopedia of Type Strains, Phase IV (KMG-IV): sequencing the most valuable type-strain genomes for metagenomic binning, comparative biology and taxonomic classification.</title>
        <authorList>
            <person name="Goeker M."/>
        </authorList>
    </citation>
    <scope>NUCLEOTIDE SEQUENCE [LARGE SCALE GENOMIC DNA]</scope>
    <source>
        <strain evidence="3 4">DSM 23923</strain>
    </source>
</reference>
<evidence type="ECO:0000259" key="2">
    <source>
        <dbReference type="Pfam" id="PF06439"/>
    </source>
</evidence>
<proteinExistence type="predicted"/>
<name>A0A347ZW59_9CHLR</name>
<dbReference type="Gene3D" id="2.60.120.560">
    <property type="entry name" value="Exo-inulinase, domain 1"/>
    <property type="match status" value="1"/>
</dbReference>
<dbReference type="GO" id="GO:0016787">
    <property type="term" value="F:hydrolase activity"/>
    <property type="evidence" value="ECO:0007669"/>
    <property type="project" value="InterPro"/>
</dbReference>
<keyword evidence="1" id="KW-1133">Transmembrane helix</keyword>
<keyword evidence="4" id="KW-1185">Reference proteome</keyword>
<keyword evidence="1" id="KW-0472">Membrane</keyword>
<evidence type="ECO:0000256" key="1">
    <source>
        <dbReference type="SAM" id="Phobius"/>
    </source>
</evidence>